<evidence type="ECO:0000256" key="7">
    <source>
        <dbReference type="ARBA" id="ARBA00022982"/>
    </source>
</evidence>
<dbReference type="InterPro" id="IPR004205">
    <property type="entry name" value="Cyt_bc1_su8"/>
</dbReference>
<evidence type="ECO:0000256" key="2">
    <source>
        <dbReference type="ARBA" id="ARBA00007668"/>
    </source>
</evidence>
<comment type="caution">
    <text evidence="12">The sequence shown here is derived from an EMBL/GenBank/DDBJ whole genome shotgun (WGS) entry which is preliminary data.</text>
</comment>
<evidence type="ECO:0000256" key="9">
    <source>
        <dbReference type="ARBA" id="ARBA00023128"/>
    </source>
</evidence>
<keyword evidence="3 11" id="KW-0813">Transport</keyword>
<evidence type="ECO:0000256" key="11">
    <source>
        <dbReference type="RuleBase" id="RU368118"/>
    </source>
</evidence>
<keyword evidence="7 11" id="KW-0249">Electron transport</keyword>
<dbReference type="InterPro" id="IPR036642">
    <property type="entry name" value="Cyt_bc1_su8_sf"/>
</dbReference>
<organism evidence="12 13">
    <name type="scientific">Prymnesium parvum</name>
    <name type="common">Toxic golden alga</name>
    <dbReference type="NCBI Taxonomy" id="97485"/>
    <lineage>
        <taxon>Eukaryota</taxon>
        <taxon>Haptista</taxon>
        <taxon>Haptophyta</taxon>
        <taxon>Prymnesiophyceae</taxon>
        <taxon>Prymnesiales</taxon>
        <taxon>Prymnesiaceae</taxon>
        <taxon>Prymnesium</taxon>
    </lineage>
</organism>
<accession>A0AB34IV84</accession>
<dbReference type="AlphaFoldDB" id="A0AB34IV84"/>
<keyword evidence="5" id="KW-0812">Transmembrane</keyword>
<comment type="subcellular location">
    <subcellularLocation>
        <location evidence="1 11">Mitochondrion inner membrane</location>
        <topology evidence="1 11">Single-pass membrane protein</topology>
    </subcellularLocation>
</comment>
<name>A0AB34IV84_PRYPA</name>
<gene>
    <name evidence="12" type="ORF">AB1Y20_007507</name>
</gene>
<evidence type="ECO:0000256" key="10">
    <source>
        <dbReference type="ARBA" id="ARBA00023136"/>
    </source>
</evidence>
<sequence>MRGVRVYSWSQFESKAFGGFWYETKKKVVGHVSAFTSAWYSLWPPVIGGYALVKWAENKYHEEQLHHRD</sequence>
<dbReference type="Pfam" id="PF02939">
    <property type="entry name" value="UcrQ"/>
    <property type="match status" value="1"/>
</dbReference>
<evidence type="ECO:0000256" key="3">
    <source>
        <dbReference type="ARBA" id="ARBA00022448"/>
    </source>
</evidence>
<keyword evidence="10" id="KW-0472">Membrane</keyword>
<evidence type="ECO:0000313" key="13">
    <source>
        <dbReference type="Proteomes" id="UP001515480"/>
    </source>
</evidence>
<dbReference type="Proteomes" id="UP001515480">
    <property type="component" value="Unassembled WGS sequence"/>
</dbReference>
<evidence type="ECO:0000256" key="4">
    <source>
        <dbReference type="ARBA" id="ARBA00022660"/>
    </source>
</evidence>
<keyword evidence="4 11" id="KW-0679">Respiratory chain</keyword>
<dbReference type="GO" id="GO:0005743">
    <property type="term" value="C:mitochondrial inner membrane"/>
    <property type="evidence" value="ECO:0007669"/>
    <property type="project" value="UniProtKB-SubCell"/>
</dbReference>
<dbReference type="Gene3D" id="1.20.5.210">
    <property type="entry name" value="Cytochrome b-c1 complex subunit 8"/>
    <property type="match status" value="1"/>
</dbReference>
<evidence type="ECO:0000313" key="12">
    <source>
        <dbReference type="EMBL" id="KAL1507901.1"/>
    </source>
</evidence>
<keyword evidence="6 11" id="KW-0999">Mitochondrion inner membrane</keyword>
<dbReference type="SUPFAM" id="SSF81508">
    <property type="entry name" value="Ubiquinone-binding protein QP-C of cytochrome bc1 complex (Ubiquinol-cytochrome c reductase)"/>
    <property type="match status" value="1"/>
</dbReference>
<reference evidence="12 13" key="1">
    <citation type="journal article" date="2024" name="Science">
        <title>Giant polyketide synthase enzymes in the biosynthesis of giant marine polyether toxins.</title>
        <authorList>
            <person name="Fallon T.R."/>
            <person name="Shende V.V."/>
            <person name="Wierzbicki I.H."/>
            <person name="Pendleton A.L."/>
            <person name="Watervoot N.F."/>
            <person name="Auber R.P."/>
            <person name="Gonzalez D.J."/>
            <person name="Wisecaver J.H."/>
            <person name="Moore B.S."/>
        </authorList>
    </citation>
    <scope>NUCLEOTIDE SEQUENCE [LARGE SCALE GENOMIC DNA]</scope>
    <source>
        <strain evidence="12 13">12B1</strain>
    </source>
</reference>
<keyword evidence="8" id="KW-1133">Transmembrane helix</keyword>
<dbReference type="GO" id="GO:0006122">
    <property type="term" value="P:mitochondrial electron transport, ubiquinol to cytochrome c"/>
    <property type="evidence" value="ECO:0007669"/>
    <property type="project" value="UniProtKB-UniRule"/>
</dbReference>
<proteinExistence type="inferred from homology"/>
<dbReference type="EMBL" id="JBGBPQ010000017">
    <property type="protein sequence ID" value="KAL1507901.1"/>
    <property type="molecule type" value="Genomic_DNA"/>
</dbReference>
<keyword evidence="13" id="KW-1185">Reference proteome</keyword>
<protein>
    <recommendedName>
        <fullName evidence="11">Cytochrome b-c1 complex subunit 8</fullName>
    </recommendedName>
    <alternativeName>
        <fullName evidence="11">Complex III subunit 8</fullName>
    </alternativeName>
</protein>
<evidence type="ECO:0000256" key="6">
    <source>
        <dbReference type="ARBA" id="ARBA00022792"/>
    </source>
</evidence>
<dbReference type="GO" id="GO:0045275">
    <property type="term" value="C:respiratory chain complex III"/>
    <property type="evidence" value="ECO:0007669"/>
    <property type="project" value="UniProtKB-UniRule"/>
</dbReference>
<comment type="function">
    <text evidence="11">Component of the ubiquinol-cytochrome c oxidoreductase, a multisubunit transmembrane complex that is part of the mitochondrial electron transport chain which drives oxidative phosphorylation. The complex plays an important role in the uptake of multiple carbon sources present in different host niches.</text>
</comment>
<evidence type="ECO:0000256" key="1">
    <source>
        <dbReference type="ARBA" id="ARBA00004434"/>
    </source>
</evidence>
<evidence type="ECO:0000256" key="5">
    <source>
        <dbReference type="ARBA" id="ARBA00022692"/>
    </source>
</evidence>
<comment type="similarity">
    <text evidence="2 11">Belongs to the UQCRQ/QCR8 family.</text>
</comment>
<evidence type="ECO:0000256" key="8">
    <source>
        <dbReference type="ARBA" id="ARBA00022989"/>
    </source>
</evidence>
<keyword evidence="9 11" id="KW-0496">Mitochondrion</keyword>